<dbReference type="EMBL" id="JBDIVD010000003">
    <property type="protein sequence ID" value="MEN3156513.1"/>
    <property type="molecule type" value="Genomic_DNA"/>
</dbReference>
<gene>
    <name evidence="1" type="ORF">ABDD91_27115</name>
</gene>
<dbReference type="Proteomes" id="UP001418804">
    <property type="component" value="Unassembled WGS sequence"/>
</dbReference>
<sequence length="81" mass="9564">MINVKKSQVFIELDIANWDNTEFGSTLYEMCETNKEYENDLVEVHQVVFLGKRKSQDHYLIILNITQDINNLGKPVENLYR</sequence>
<protein>
    <submittedName>
        <fullName evidence="1">Uncharacterized protein</fullName>
    </submittedName>
</protein>
<dbReference type="AlphaFoldDB" id="A0ABD5KZ18"/>
<name>A0ABD5KZ18_PRIAR</name>
<comment type="caution">
    <text evidence="1">The sequence shown here is derived from an EMBL/GenBank/DDBJ whole genome shotgun (WGS) entry which is preliminary data.</text>
</comment>
<reference evidence="1 2" key="1">
    <citation type="submission" date="2024-05" db="EMBL/GenBank/DDBJ databases">
        <title>The mechanism of isolation and screening of efficient mineral weathering bacteria priestia aryabhattai c4-10 with weathered biotite.</title>
        <authorList>
            <person name="Yang S."/>
        </authorList>
    </citation>
    <scope>NUCLEOTIDE SEQUENCE [LARGE SCALE GENOMIC DNA]</scope>
    <source>
        <strain evidence="1 2">C4-10</strain>
    </source>
</reference>
<evidence type="ECO:0000313" key="2">
    <source>
        <dbReference type="Proteomes" id="UP001418804"/>
    </source>
</evidence>
<evidence type="ECO:0000313" key="1">
    <source>
        <dbReference type="EMBL" id="MEN3156513.1"/>
    </source>
</evidence>
<organism evidence="1 2">
    <name type="scientific">Priestia aryabhattai</name>
    <name type="common">Bacillus aryabhattai</name>
    <dbReference type="NCBI Taxonomy" id="412384"/>
    <lineage>
        <taxon>Bacteria</taxon>
        <taxon>Bacillati</taxon>
        <taxon>Bacillota</taxon>
        <taxon>Bacilli</taxon>
        <taxon>Bacillales</taxon>
        <taxon>Bacillaceae</taxon>
        <taxon>Priestia</taxon>
    </lineage>
</organism>
<accession>A0ABD5KZ18</accession>
<dbReference type="RefSeq" id="WP_228123044.1">
    <property type="nucleotide sequence ID" value="NZ_JAMAUD010000019.1"/>
</dbReference>
<reference evidence="1 2" key="2">
    <citation type="submission" date="2024-05" db="EMBL/GenBank/DDBJ databases">
        <authorList>
            <person name="Zheng X."/>
        </authorList>
    </citation>
    <scope>NUCLEOTIDE SEQUENCE [LARGE SCALE GENOMIC DNA]</scope>
    <source>
        <strain evidence="1 2">C4-10</strain>
    </source>
</reference>
<proteinExistence type="predicted"/>